<accession>A0A2A4T1E9</accession>
<reference evidence="2" key="1">
    <citation type="submission" date="2017-08" db="EMBL/GenBank/DDBJ databases">
        <title>A dynamic microbial community with high functional redundancy inhabits the cold, oxic subseafloor aquifer.</title>
        <authorList>
            <person name="Tully B.J."/>
            <person name="Wheat C.G."/>
            <person name="Glazer B.T."/>
            <person name="Huber J.A."/>
        </authorList>
    </citation>
    <scope>NUCLEOTIDE SEQUENCE [LARGE SCALE GENOMIC DNA]</scope>
</reference>
<proteinExistence type="predicted"/>
<dbReference type="EMBL" id="NVSR01000063">
    <property type="protein sequence ID" value="PCI27348.1"/>
    <property type="molecule type" value="Genomic_DNA"/>
</dbReference>
<comment type="caution">
    <text evidence="1">The sequence shown here is derived from an EMBL/GenBank/DDBJ whole genome shotgun (WGS) entry which is preliminary data.</text>
</comment>
<organism evidence="1 2">
    <name type="scientific">SAR324 cluster bacterium</name>
    <dbReference type="NCBI Taxonomy" id="2024889"/>
    <lineage>
        <taxon>Bacteria</taxon>
        <taxon>Deltaproteobacteria</taxon>
        <taxon>SAR324 cluster</taxon>
    </lineage>
</organism>
<evidence type="ECO:0000313" key="2">
    <source>
        <dbReference type="Proteomes" id="UP000218113"/>
    </source>
</evidence>
<evidence type="ECO:0000313" key="1">
    <source>
        <dbReference type="EMBL" id="PCI27348.1"/>
    </source>
</evidence>
<gene>
    <name evidence="1" type="ORF">COB67_08705</name>
</gene>
<name>A0A2A4T1E9_9DELT</name>
<dbReference type="AlphaFoldDB" id="A0A2A4T1E9"/>
<protein>
    <submittedName>
        <fullName evidence="1">Uncharacterized protein</fullName>
    </submittedName>
</protein>
<sequence length="67" mass="7850">MQDSILLLLYCSRGKLSLAIFITHEKLQSTNSQDASYFFFLGRDLTSGFFLPHTKRIFTLIKLFFIR</sequence>
<dbReference type="Proteomes" id="UP000218113">
    <property type="component" value="Unassembled WGS sequence"/>
</dbReference>